<dbReference type="Proteomes" id="UP000019473">
    <property type="component" value="Unassembled WGS sequence"/>
</dbReference>
<sequence length="86" mass="9646">FREKQAAVLESIKFQGRLMAAFEQETRTSWFNSAEHDGEKSSLLPATQHIRTEAQALLQEFADHPLPDLTALLQPKENGTRVGPTL</sequence>
<dbReference type="RefSeq" id="XP_007757906.1">
    <property type="nucleotide sequence ID" value="XM_007759716.1"/>
</dbReference>
<organism evidence="1 2">
    <name type="scientific">Cladophialophora yegresii CBS 114405</name>
    <dbReference type="NCBI Taxonomy" id="1182544"/>
    <lineage>
        <taxon>Eukaryota</taxon>
        <taxon>Fungi</taxon>
        <taxon>Dikarya</taxon>
        <taxon>Ascomycota</taxon>
        <taxon>Pezizomycotina</taxon>
        <taxon>Eurotiomycetes</taxon>
        <taxon>Chaetothyriomycetidae</taxon>
        <taxon>Chaetothyriales</taxon>
        <taxon>Herpotrichiellaceae</taxon>
        <taxon>Cladophialophora</taxon>
    </lineage>
</organism>
<feature type="non-terminal residue" evidence="1">
    <location>
        <position position="1"/>
    </location>
</feature>
<feature type="non-terminal residue" evidence="1">
    <location>
        <position position="86"/>
    </location>
</feature>
<name>W9VRU1_9EURO</name>
<evidence type="ECO:0000313" key="1">
    <source>
        <dbReference type="EMBL" id="EXJ58283.1"/>
    </source>
</evidence>
<gene>
    <name evidence="1" type="ORF">A1O7_05708</name>
</gene>
<dbReference type="OrthoDB" id="4161430at2759"/>
<dbReference type="VEuPathDB" id="FungiDB:A1O7_05708"/>
<comment type="caution">
    <text evidence="1">The sequence shown here is derived from an EMBL/GenBank/DDBJ whole genome shotgun (WGS) entry which is preliminary data.</text>
</comment>
<reference evidence="1 2" key="1">
    <citation type="submission" date="2013-03" db="EMBL/GenBank/DDBJ databases">
        <title>The Genome Sequence of Cladophialophora yegresii CBS 114405.</title>
        <authorList>
            <consortium name="The Broad Institute Genomics Platform"/>
            <person name="Cuomo C."/>
            <person name="de Hoog S."/>
            <person name="Gorbushina A."/>
            <person name="Walker B."/>
            <person name="Young S.K."/>
            <person name="Zeng Q."/>
            <person name="Gargeya S."/>
            <person name="Fitzgerald M."/>
            <person name="Haas B."/>
            <person name="Abouelleil A."/>
            <person name="Allen A.W."/>
            <person name="Alvarado L."/>
            <person name="Arachchi H.M."/>
            <person name="Berlin A.M."/>
            <person name="Chapman S.B."/>
            <person name="Gainer-Dewar J."/>
            <person name="Goldberg J."/>
            <person name="Griggs A."/>
            <person name="Gujja S."/>
            <person name="Hansen M."/>
            <person name="Howarth C."/>
            <person name="Imamovic A."/>
            <person name="Ireland A."/>
            <person name="Larimer J."/>
            <person name="McCowan C."/>
            <person name="Murphy C."/>
            <person name="Pearson M."/>
            <person name="Poon T.W."/>
            <person name="Priest M."/>
            <person name="Roberts A."/>
            <person name="Saif S."/>
            <person name="Shea T."/>
            <person name="Sisk P."/>
            <person name="Sykes S."/>
            <person name="Wortman J."/>
            <person name="Nusbaum C."/>
            <person name="Birren B."/>
        </authorList>
    </citation>
    <scope>NUCLEOTIDE SEQUENCE [LARGE SCALE GENOMIC DNA]</scope>
    <source>
        <strain evidence="1 2">CBS 114405</strain>
    </source>
</reference>
<dbReference type="GeneID" id="19180291"/>
<evidence type="ECO:0000313" key="2">
    <source>
        <dbReference type="Proteomes" id="UP000019473"/>
    </source>
</evidence>
<accession>W9VRU1</accession>
<dbReference type="EMBL" id="AMGW01000004">
    <property type="protein sequence ID" value="EXJ58283.1"/>
    <property type="molecule type" value="Genomic_DNA"/>
</dbReference>
<keyword evidence="2" id="KW-1185">Reference proteome</keyword>
<protein>
    <submittedName>
        <fullName evidence="1">Uncharacterized protein</fullName>
    </submittedName>
</protein>
<proteinExistence type="predicted"/>
<dbReference type="AlphaFoldDB" id="W9VRU1"/>
<dbReference type="HOGENOM" id="CLU_2503813_0_0_1"/>